<reference evidence="2 3" key="1">
    <citation type="submission" date="2019-03" db="EMBL/GenBank/DDBJ databases">
        <title>First draft genome of Liparis tanakae, snailfish: a comprehensive survey of snailfish specific genes.</title>
        <authorList>
            <person name="Kim W."/>
            <person name="Song I."/>
            <person name="Jeong J.-H."/>
            <person name="Kim D."/>
            <person name="Kim S."/>
            <person name="Ryu S."/>
            <person name="Song J.Y."/>
            <person name="Lee S.K."/>
        </authorList>
    </citation>
    <scope>NUCLEOTIDE SEQUENCE [LARGE SCALE GENOMIC DNA]</scope>
    <source>
        <tissue evidence="2">Muscle</tissue>
    </source>
</reference>
<gene>
    <name evidence="2" type="ORF">EYF80_064019</name>
</gene>
<dbReference type="EMBL" id="SRLO01011521">
    <property type="protein sequence ID" value="TNN25849.1"/>
    <property type="molecule type" value="Genomic_DNA"/>
</dbReference>
<comment type="caution">
    <text evidence="2">The sequence shown here is derived from an EMBL/GenBank/DDBJ whole genome shotgun (WGS) entry which is preliminary data.</text>
</comment>
<accession>A0A4Z2EAK5</accession>
<keyword evidence="3" id="KW-1185">Reference proteome</keyword>
<evidence type="ECO:0000313" key="2">
    <source>
        <dbReference type="EMBL" id="TNN25849.1"/>
    </source>
</evidence>
<feature type="region of interest" description="Disordered" evidence="1">
    <location>
        <begin position="1"/>
        <end position="22"/>
    </location>
</feature>
<name>A0A4Z2EAK5_9TELE</name>
<sequence length="62" mass="6576">MHRTATKRREETGGAVTPGTDADLSVSRTCAWKMAKIEKAEADTQIERYAGELCGGGSAAFS</sequence>
<dbReference type="AlphaFoldDB" id="A0A4Z2EAK5"/>
<evidence type="ECO:0000256" key="1">
    <source>
        <dbReference type="SAM" id="MobiDB-lite"/>
    </source>
</evidence>
<proteinExistence type="predicted"/>
<organism evidence="2 3">
    <name type="scientific">Liparis tanakae</name>
    <name type="common">Tanaka's snailfish</name>
    <dbReference type="NCBI Taxonomy" id="230148"/>
    <lineage>
        <taxon>Eukaryota</taxon>
        <taxon>Metazoa</taxon>
        <taxon>Chordata</taxon>
        <taxon>Craniata</taxon>
        <taxon>Vertebrata</taxon>
        <taxon>Euteleostomi</taxon>
        <taxon>Actinopterygii</taxon>
        <taxon>Neopterygii</taxon>
        <taxon>Teleostei</taxon>
        <taxon>Neoteleostei</taxon>
        <taxon>Acanthomorphata</taxon>
        <taxon>Eupercaria</taxon>
        <taxon>Perciformes</taxon>
        <taxon>Cottioidei</taxon>
        <taxon>Cottales</taxon>
        <taxon>Liparidae</taxon>
        <taxon>Liparis</taxon>
    </lineage>
</organism>
<protein>
    <submittedName>
        <fullName evidence="2">Uncharacterized protein</fullName>
    </submittedName>
</protein>
<dbReference type="Proteomes" id="UP000314294">
    <property type="component" value="Unassembled WGS sequence"/>
</dbReference>
<evidence type="ECO:0000313" key="3">
    <source>
        <dbReference type="Proteomes" id="UP000314294"/>
    </source>
</evidence>